<evidence type="ECO:0000313" key="5">
    <source>
        <dbReference type="EMBL" id="TQB73433.1"/>
    </source>
</evidence>
<evidence type="ECO:0000256" key="3">
    <source>
        <dbReference type="RuleBase" id="RU003814"/>
    </source>
</evidence>
<evidence type="ECO:0000259" key="4">
    <source>
        <dbReference type="PROSITE" id="PS51462"/>
    </source>
</evidence>
<keyword evidence="6" id="KW-1185">Reference proteome</keyword>
<organism evidence="5 6">
    <name type="scientific">Monascus purpureus</name>
    <name type="common">Red mold</name>
    <name type="synonym">Monascus anka</name>
    <dbReference type="NCBI Taxonomy" id="5098"/>
    <lineage>
        <taxon>Eukaryota</taxon>
        <taxon>Fungi</taxon>
        <taxon>Dikarya</taxon>
        <taxon>Ascomycota</taxon>
        <taxon>Pezizomycotina</taxon>
        <taxon>Eurotiomycetes</taxon>
        <taxon>Eurotiomycetidae</taxon>
        <taxon>Eurotiales</taxon>
        <taxon>Aspergillaceae</taxon>
        <taxon>Monascus</taxon>
    </lineage>
</organism>
<comment type="similarity">
    <text evidence="1 3">Belongs to the eIF-2B alpha/beta/delta subunits family.</text>
</comment>
<evidence type="ECO:0000256" key="1">
    <source>
        <dbReference type="ARBA" id="ARBA00007251"/>
    </source>
</evidence>
<dbReference type="Gene3D" id="3.90.79.10">
    <property type="entry name" value="Nucleoside Triphosphate Pyrophosphohydrolase"/>
    <property type="match status" value="1"/>
</dbReference>
<keyword evidence="2" id="KW-0378">Hydrolase</keyword>
<name>A0A507QXV1_MONPU</name>
<dbReference type="Pfam" id="PF00293">
    <property type="entry name" value="NUDIX"/>
    <property type="match status" value="1"/>
</dbReference>
<dbReference type="PANTHER" id="PTHR43475">
    <property type="entry name" value="METHYLTHIORIBOSE-1-PHOSPHATE ISOMERASE"/>
    <property type="match status" value="1"/>
</dbReference>
<dbReference type="SUPFAM" id="SSF55811">
    <property type="entry name" value="Nudix"/>
    <property type="match status" value="1"/>
</dbReference>
<dbReference type="Gene3D" id="3.40.50.10470">
    <property type="entry name" value="Translation initiation factor eif-2b, domain 2"/>
    <property type="match status" value="1"/>
</dbReference>
<dbReference type="InterPro" id="IPR000086">
    <property type="entry name" value="NUDIX_hydrolase_dom"/>
</dbReference>
<dbReference type="CDD" id="cd18872">
    <property type="entry name" value="NUDIX_eIF-2B"/>
    <property type="match status" value="1"/>
</dbReference>
<comment type="caution">
    <text evidence="5">The sequence shown here is derived from an EMBL/GenBank/DDBJ whole genome shotgun (WGS) entry which is preliminary data.</text>
</comment>
<dbReference type="SUPFAM" id="SSF100950">
    <property type="entry name" value="NagB/RpiA/CoA transferase-like"/>
    <property type="match status" value="1"/>
</dbReference>
<dbReference type="PANTHER" id="PTHR43475:SF3">
    <property type="entry name" value="TRANSLATION INITIATION FACTOR EIF-2B SUBUNIT FAMILY PROTEIN (AFU_ORTHOLOGUE AFUA_2G14290)"/>
    <property type="match status" value="1"/>
</dbReference>
<dbReference type="Pfam" id="PF01008">
    <property type="entry name" value="IF-2B"/>
    <property type="match status" value="1"/>
</dbReference>
<dbReference type="AlphaFoldDB" id="A0A507QXV1"/>
<dbReference type="GO" id="GO:0019509">
    <property type="term" value="P:L-methionine salvage from methylthioadenosine"/>
    <property type="evidence" value="ECO:0007669"/>
    <property type="project" value="TreeGrafter"/>
</dbReference>
<dbReference type="InterPro" id="IPR000649">
    <property type="entry name" value="IF-2B-related"/>
</dbReference>
<dbReference type="PROSITE" id="PS51462">
    <property type="entry name" value="NUDIX"/>
    <property type="match status" value="1"/>
</dbReference>
<dbReference type="GO" id="GO:0046523">
    <property type="term" value="F:S-methyl-5-thioribose-1-phosphate isomerase activity"/>
    <property type="evidence" value="ECO:0007669"/>
    <property type="project" value="TreeGrafter"/>
</dbReference>
<feature type="domain" description="Nudix hydrolase" evidence="4">
    <location>
        <begin position="7"/>
        <end position="153"/>
    </location>
</feature>
<dbReference type="OrthoDB" id="206213at2759"/>
<dbReference type="GO" id="GO:0016787">
    <property type="term" value="F:hydrolase activity"/>
    <property type="evidence" value="ECO:0007669"/>
    <property type="project" value="UniProtKB-KW"/>
</dbReference>
<evidence type="ECO:0000256" key="2">
    <source>
        <dbReference type="ARBA" id="ARBA00022801"/>
    </source>
</evidence>
<accession>A0A507QXV1</accession>
<gene>
    <name evidence="5" type="ORF">MPDQ_005834</name>
</gene>
<dbReference type="EMBL" id="VIFY01000044">
    <property type="protein sequence ID" value="TQB73433.1"/>
    <property type="molecule type" value="Genomic_DNA"/>
</dbReference>
<evidence type="ECO:0000313" key="6">
    <source>
        <dbReference type="Proteomes" id="UP000319663"/>
    </source>
</evidence>
<reference evidence="5 6" key="1">
    <citation type="submission" date="2019-06" db="EMBL/GenBank/DDBJ databases">
        <title>Wine fermentation using esterase from Monascus purpureus.</title>
        <authorList>
            <person name="Geng C."/>
            <person name="Zhang Y."/>
        </authorList>
    </citation>
    <scope>NUCLEOTIDE SEQUENCE [LARGE SCALE GENOMIC DNA]</scope>
    <source>
        <strain evidence="5">HQ1</strain>
    </source>
</reference>
<proteinExistence type="inferred from homology"/>
<dbReference type="STRING" id="5098.A0A507QXV1"/>
<dbReference type="InterPro" id="IPR037171">
    <property type="entry name" value="NagB/RpiA_transferase-like"/>
</dbReference>
<dbReference type="InterPro" id="IPR015797">
    <property type="entry name" value="NUDIX_hydrolase-like_dom_sf"/>
</dbReference>
<dbReference type="InterPro" id="IPR042529">
    <property type="entry name" value="IF_2B-like_C"/>
</dbReference>
<protein>
    <recommendedName>
        <fullName evidence="4">Nudix hydrolase domain-containing protein</fullName>
    </recommendedName>
</protein>
<dbReference type="PROSITE" id="PS00893">
    <property type="entry name" value="NUDIX_BOX"/>
    <property type="match status" value="1"/>
</dbReference>
<dbReference type="InterPro" id="IPR020084">
    <property type="entry name" value="NUDIX_hydrolase_CS"/>
</dbReference>
<sequence length="525" mass="58832">MASQPLKRRAVVSSLIFRFPHGDLERPQVALFRRSDKVSTYRHHLAPISGSIENHETAIEAAWRELREETTLTSQSLALWRTGKAFTFSDESVQREWTVHPFAFRLKTLEEGGKGEQGLRIDWEHEGWQWHDPADIVDDPSFPGVPRLVDTLRRVYFEKDFSEPAARALAKGLRTLMDDHVSGSRQLTTIALQIFKEFISQMPDNKVDEKWWDTVRMGAWHLSKNGRPSMSAAILNGLLTILDELEETVKQNTDDKEKFTTILSIIDRHIANRAGMTQRIKNFLANYLRSKSFSADEDRNSVRILTVSSSSTIHDTILDAFADLDAEILDLRILESRPLYEGAALAASLVSQFKSRIQSSQLPSDKKLQISLYTDASAVTAADKAGVLLLGADRISSSGGVCNKIGSLPAVLGATYTWPNLDVVVLTETDKISPADEILLEENDPREVTASWRTGHVKGIDVLEPYLSHHEDGNITVHIKNIYFEWVPLRLINTIICEDGILDTSAIETKSKQIDAGVSRMFGGL</sequence>
<dbReference type="Proteomes" id="UP000319663">
    <property type="component" value="Unassembled WGS sequence"/>
</dbReference>